<proteinExistence type="predicted"/>
<organism evidence="1 2">
    <name type="scientific">Chitinophaga barathri</name>
    <dbReference type="NCBI Taxonomy" id="1647451"/>
    <lineage>
        <taxon>Bacteria</taxon>
        <taxon>Pseudomonadati</taxon>
        <taxon>Bacteroidota</taxon>
        <taxon>Chitinophagia</taxon>
        <taxon>Chitinophagales</taxon>
        <taxon>Chitinophagaceae</taxon>
        <taxon>Chitinophaga</taxon>
    </lineage>
</organism>
<accession>A0A3N4MHV6</accession>
<dbReference type="InterPro" id="IPR013783">
    <property type="entry name" value="Ig-like_fold"/>
</dbReference>
<gene>
    <name evidence="1" type="ORF">EG028_21650</name>
</gene>
<dbReference type="Gene3D" id="2.60.40.10">
    <property type="entry name" value="Immunoglobulins"/>
    <property type="match status" value="1"/>
</dbReference>
<evidence type="ECO:0000313" key="2">
    <source>
        <dbReference type="Proteomes" id="UP000279089"/>
    </source>
</evidence>
<comment type="caution">
    <text evidence="1">The sequence shown here is derived from an EMBL/GenBank/DDBJ whole genome shotgun (WGS) entry which is preliminary data.</text>
</comment>
<name>A0A3N4MHV6_9BACT</name>
<dbReference type="AlphaFoldDB" id="A0A3N4MHV6"/>
<dbReference type="EMBL" id="RMBX01000012">
    <property type="protein sequence ID" value="RPD39219.1"/>
    <property type="molecule type" value="Genomic_DNA"/>
</dbReference>
<protein>
    <submittedName>
        <fullName evidence="1">Uncharacterized protein</fullName>
    </submittedName>
</protein>
<reference evidence="2" key="1">
    <citation type="submission" date="2018-11" db="EMBL/GenBank/DDBJ databases">
        <title>Chitinophaga lutea sp.nov., isolate from arsenic contaminated soil.</title>
        <authorList>
            <person name="Zong Y."/>
        </authorList>
    </citation>
    <scope>NUCLEOTIDE SEQUENCE [LARGE SCALE GENOMIC DNA]</scope>
    <source>
        <strain evidence="2">YLT18</strain>
    </source>
</reference>
<keyword evidence="2" id="KW-1185">Reference proteome</keyword>
<sequence length="232" mass="25388">MNFNTIILSALCIITINSCKKSDAGKPCDPSIKPVVSTNSPVMAGETIQLSVSGIDNVAIINWHGPDNFNSHEANPEIPYSNGFAAGRYTVDVISKSGCVYTAVTDSVVVEGSEPACQLNDNTAQLFRNIQFHDITVTGQTQVIADSYDSDITFTFKTPGTLPTGMYRIKAQPEYRDEVDIRFLAYSAYYVAESGNVAITRENGKIVITFCDIEFKETGTYFKMKGSARLVF</sequence>
<evidence type="ECO:0000313" key="1">
    <source>
        <dbReference type="EMBL" id="RPD39219.1"/>
    </source>
</evidence>
<dbReference type="Proteomes" id="UP000279089">
    <property type="component" value="Unassembled WGS sequence"/>
</dbReference>